<evidence type="ECO:0000313" key="4">
    <source>
        <dbReference type="Proteomes" id="UP000317043"/>
    </source>
</evidence>
<keyword evidence="4" id="KW-1185">Reference proteome</keyword>
<sequence length="217" mass="23433">MAESTPADPSKLRVSDAEREAVVSLLQTAASEGRLTLGEFSERTESVYVALTRGELDRITDDLPTPATPEDSQIATVGHSRAAAPTASRFQGRRISAIMGDHDERLVGEVPAVLRVRAIMGDVTLDLRDAALPGGRVEIIGQAIMGSIRVVVPDGIEVRSGGTNIMGEVKTRVNPGHRGNGPFVRVDVLNVMGEVRVVDDAHHKKRSKWSHWWGSDD</sequence>
<dbReference type="AlphaFoldDB" id="A0A543AUM8"/>
<accession>A0A543AUM8</accession>
<dbReference type="PANTHER" id="PTHR40763">
    <property type="entry name" value="MEMBRANE PROTEIN-RELATED"/>
    <property type="match status" value="1"/>
</dbReference>
<dbReference type="OrthoDB" id="4772576at2"/>
<reference evidence="3 4" key="1">
    <citation type="submission" date="2019-06" db="EMBL/GenBank/DDBJ databases">
        <title>Sequencing the genomes of 1000 actinobacteria strains.</title>
        <authorList>
            <person name="Klenk H.-P."/>
        </authorList>
    </citation>
    <scope>NUCLEOTIDE SEQUENCE [LARGE SCALE GENOMIC DNA]</scope>
    <source>
        <strain evidence="3 4">DSM 45928</strain>
    </source>
</reference>
<proteinExistence type="predicted"/>
<dbReference type="Pfam" id="PF08044">
    <property type="entry name" value="DUF1707"/>
    <property type="match status" value="1"/>
</dbReference>
<evidence type="ECO:0000259" key="1">
    <source>
        <dbReference type="Pfam" id="PF08044"/>
    </source>
</evidence>
<dbReference type="Proteomes" id="UP000317043">
    <property type="component" value="Unassembled WGS sequence"/>
</dbReference>
<evidence type="ECO:0000259" key="2">
    <source>
        <dbReference type="Pfam" id="PF09922"/>
    </source>
</evidence>
<organism evidence="3 4">
    <name type="scientific">Stackebrandtia endophytica</name>
    <dbReference type="NCBI Taxonomy" id="1496996"/>
    <lineage>
        <taxon>Bacteria</taxon>
        <taxon>Bacillati</taxon>
        <taxon>Actinomycetota</taxon>
        <taxon>Actinomycetes</taxon>
        <taxon>Glycomycetales</taxon>
        <taxon>Glycomycetaceae</taxon>
        <taxon>Stackebrandtia</taxon>
    </lineage>
</organism>
<dbReference type="EMBL" id="VFOW01000001">
    <property type="protein sequence ID" value="TQL76269.1"/>
    <property type="molecule type" value="Genomic_DNA"/>
</dbReference>
<feature type="domain" description="DUF1707" evidence="1">
    <location>
        <begin position="12"/>
        <end position="64"/>
    </location>
</feature>
<protein>
    <submittedName>
        <fullName evidence="3">Cell wall-active antibiotic response 4TMS protein YvqF</fullName>
    </submittedName>
</protein>
<feature type="domain" description="Cell wall-active antibiotics response LiaF-like C-terminal" evidence="2">
    <location>
        <begin position="116"/>
        <end position="170"/>
    </location>
</feature>
<dbReference type="PANTHER" id="PTHR40763:SF4">
    <property type="entry name" value="DUF1707 DOMAIN-CONTAINING PROTEIN"/>
    <property type="match status" value="1"/>
</dbReference>
<comment type="caution">
    <text evidence="3">The sequence shown here is derived from an EMBL/GenBank/DDBJ whole genome shotgun (WGS) entry which is preliminary data.</text>
</comment>
<dbReference type="InterPro" id="IPR024425">
    <property type="entry name" value="LiaF-like_C"/>
</dbReference>
<evidence type="ECO:0000313" key="3">
    <source>
        <dbReference type="EMBL" id="TQL76269.1"/>
    </source>
</evidence>
<name>A0A543AUM8_9ACTN</name>
<dbReference type="InParanoid" id="A0A543AUM8"/>
<gene>
    <name evidence="3" type="ORF">FB566_1793</name>
</gene>
<dbReference type="RefSeq" id="WP_142037422.1">
    <property type="nucleotide sequence ID" value="NZ_JBHTGS010000001.1"/>
</dbReference>
<dbReference type="Pfam" id="PF09922">
    <property type="entry name" value="LiaF-like_C"/>
    <property type="match status" value="1"/>
</dbReference>
<dbReference type="InterPro" id="IPR012551">
    <property type="entry name" value="DUF1707_SHOCT-like"/>
</dbReference>